<dbReference type="Pfam" id="PF17835">
    <property type="entry name" value="NOG1_N"/>
    <property type="match status" value="1"/>
</dbReference>
<dbReference type="EMBL" id="KI517683">
    <property type="protein sequence ID" value="ESQ36672.1"/>
    <property type="molecule type" value="Genomic_DNA"/>
</dbReference>
<reference evidence="2 3" key="1">
    <citation type="journal article" date="2013" name="Front. Plant Sci.">
        <title>The Reference Genome of the Halophytic Plant Eutrema salsugineum.</title>
        <authorList>
            <person name="Yang R."/>
            <person name="Jarvis D.E."/>
            <person name="Chen H."/>
            <person name="Beilstein M.A."/>
            <person name="Grimwood J."/>
            <person name="Jenkins J."/>
            <person name="Shu S."/>
            <person name="Prochnik S."/>
            <person name="Xin M."/>
            <person name="Ma C."/>
            <person name="Schmutz J."/>
            <person name="Wing R.A."/>
            <person name="Mitchell-Olds T."/>
            <person name="Schumaker K.S."/>
            <person name="Wang X."/>
        </authorList>
    </citation>
    <scope>NUCLEOTIDE SEQUENCE [LARGE SCALE GENOMIC DNA]</scope>
</reference>
<evidence type="ECO:0000313" key="2">
    <source>
        <dbReference type="EMBL" id="ESQ36672.1"/>
    </source>
</evidence>
<sequence length="133" mass="15196">MKLVLGSKTTNRHQERMETVRRVTLCTTHGVAAKSPIRLSLGFMALLTRRSELLRARIVIRDIAMGFLQLLKKDDCDSLDKCKSLKVAAFGCMYTVAMRCLPSLDYLEKLRQYIAEMDYLDDENAVPIPSWLL</sequence>
<gene>
    <name evidence="2" type="ORF">EUTSA_v10009840mg</name>
</gene>
<feature type="domain" description="NOG1 N-terminal helical" evidence="1">
    <location>
        <begin position="53"/>
        <end position="121"/>
    </location>
</feature>
<dbReference type="Gene3D" id="1.20.120.1190">
    <property type="match status" value="1"/>
</dbReference>
<dbReference type="AlphaFoldDB" id="V4L316"/>
<organism evidence="2 3">
    <name type="scientific">Eutrema salsugineum</name>
    <name type="common">Saltwater cress</name>
    <name type="synonym">Sisymbrium salsugineum</name>
    <dbReference type="NCBI Taxonomy" id="72664"/>
    <lineage>
        <taxon>Eukaryota</taxon>
        <taxon>Viridiplantae</taxon>
        <taxon>Streptophyta</taxon>
        <taxon>Embryophyta</taxon>
        <taxon>Tracheophyta</taxon>
        <taxon>Spermatophyta</taxon>
        <taxon>Magnoliopsida</taxon>
        <taxon>eudicotyledons</taxon>
        <taxon>Gunneridae</taxon>
        <taxon>Pentapetalae</taxon>
        <taxon>rosids</taxon>
        <taxon>malvids</taxon>
        <taxon>Brassicales</taxon>
        <taxon>Brassicaceae</taxon>
        <taxon>Eutremeae</taxon>
        <taxon>Eutrema</taxon>
    </lineage>
</organism>
<keyword evidence="3" id="KW-1185">Reference proteome</keyword>
<dbReference type="Gramene" id="ESQ36672">
    <property type="protein sequence ID" value="ESQ36672"/>
    <property type="gene ID" value="EUTSA_v10009840mg"/>
</dbReference>
<dbReference type="STRING" id="72664.V4L316"/>
<dbReference type="KEGG" id="eus:EUTSA_v10009840mg"/>
<evidence type="ECO:0000313" key="3">
    <source>
        <dbReference type="Proteomes" id="UP000030689"/>
    </source>
</evidence>
<proteinExistence type="predicted"/>
<protein>
    <recommendedName>
        <fullName evidence="1">NOG1 N-terminal helical domain-containing protein</fullName>
    </recommendedName>
</protein>
<dbReference type="InterPro" id="IPR041623">
    <property type="entry name" value="NOG1_N"/>
</dbReference>
<name>V4L316_EUTSA</name>
<evidence type="ECO:0000259" key="1">
    <source>
        <dbReference type="Pfam" id="PF17835"/>
    </source>
</evidence>
<dbReference type="Proteomes" id="UP000030689">
    <property type="component" value="Unassembled WGS sequence"/>
</dbReference>
<accession>V4L316</accession>